<dbReference type="RefSeq" id="WP_006597631.1">
    <property type="nucleotide sequence ID" value="NZ_GL622359.1"/>
</dbReference>
<dbReference type="AlphaFoldDB" id="E6MDY1"/>
<gene>
    <name evidence="2" type="ORF">HMP0721_0214</name>
</gene>
<feature type="domain" description="Nitrogenase/oxidoreductase component 1" evidence="1">
    <location>
        <begin position="52"/>
        <end position="232"/>
    </location>
</feature>
<name>E6MDY1_9FIRM</name>
<keyword evidence="3" id="KW-1185">Reference proteome</keyword>
<protein>
    <recommendedName>
        <fullName evidence="1">Nitrogenase/oxidoreductase component 1 domain-containing protein</fullName>
    </recommendedName>
</protein>
<dbReference type="PANTHER" id="PTHR42956">
    <property type="entry name" value="NITROGENASE IRON-MOLYBDENUM COFACTOR BIOSYNTHESIS PROTEIN NIFE"/>
    <property type="match status" value="1"/>
</dbReference>
<dbReference type="Pfam" id="PF00148">
    <property type="entry name" value="Oxidored_nitro"/>
    <property type="match status" value="1"/>
</dbReference>
<dbReference type="InterPro" id="IPR000510">
    <property type="entry name" value="Nase/OxRdtase_comp1"/>
</dbReference>
<proteinExistence type="predicted"/>
<dbReference type="Proteomes" id="UP000004754">
    <property type="component" value="Unassembled WGS sequence"/>
</dbReference>
<evidence type="ECO:0000313" key="2">
    <source>
        <dbReference type="EMBL" id="EFV02740.1"/>
    </source>
</evidence>
<dbReference type="PANTHER" id="PTHR42956:SF1">
    <property type="entry name" value="NITROGENASE IRON-MOLYBDENUM COFACTOR BIOSYNTHESIS PROTEIN NIFE"/>
    <property type="match status" value="1"/>
</dbReference>
<evidence type="ECO:0000313" key="3">
    <source>
        <dbReference type="Proteomes" id="UP000004754"/>
    </source>
</evidence>
<dbReference type="GO" id="GO:0016491">
    <property type="term" value="F:oxidoreductase activity"/>
    <property type="evidence" value="ECO:0007669"/>
    <property type="project" value="InterPro"/>
</dbReference>
<organism evidence="2 3">
    <name type="scientific">Pseudoramibacter alactolyticus ATCC 23263</name>
    <dbReference type="NCBI Taxonomy" id="887929"/>
    <lineage>
        <taxon>Bacteria</taxon>
        <taxon>Bacillati</taxon>
        <taxon>Bacillota</taxon>
        <taxon>Clostridia</taxon>
        <taxon>Eubacteriales</taxon>
        <taxon>Eubacteriaceae</taxon>
        <taxon>Pseudoramibacter</taxon>
    </lineage>
</organism>
<dbReference type="eggNOG" id="COG2710">
    <property type="taxonomic scope" value="Bacteria"/>
</dbReference>
<sequence length="345" mass="36393">MKGLRKVLTPFAPDQSGAVSVLYALGGVVVVIDAGGCTGNICGFDEPRWLSQKSAVFSAGLRDMDAIMGRDDRLIDKLALACDQIEANFVAVIGTPVPAVIGTDFRALKHMAEKRTGLPVISLPTDGMALYDRGASAAFAALFEAFAEPGEAVAGRVGVLGATPLDMDEKTAETITERLKAAGWREIVIYGMGADLPDVRRAAGAKKNLVIAPSGLEAARRLEARFGTPYEAAYPTAARLIDGPEVRGRRVLVVHQQVAACALREQLLAAGARSVTVGCWFMMDPALTQAGDVPLAEEDDFTALVASGGFDLIVADPTMRPLVPNFAGEWLPFPHFALSGKLGQG</sequence>
<dbReference type="SUPFAM" id="SSF53807">
    <property type="entry name" value="Helical backbone' metal receptor"/>
    <property type="match status" value="1"/>
</dbReference>
<comment type="caution">
    <text evidence="2">The sequence shown here is derived from an EMBL/GenBank/DDBJ whole genome shotgun (WGS) entry which is preliminary data.</text>
</comment>
<accession>E6MDY1</accession>
<dbReference type="EMBL" id="AEQN01000005">
    <property type="protein sequence ID" value="EFV02740.1"/>
    <property type="molecule type" value="Genomic_DNA"/>
</dbReference>
<dbReference type="HOGENOM" id="CLU_036479_1_0_9"/>
<evidence type="ECO:0000259" key="1">
    <source>
        <dbReference type="Pfam" id="PF00148"/>
    </source>
</evidence>
<reference evidence="2 3" key="1">
    <citation type="submission" date="2010-12" db="EMBL/GenBank/DDBJ databases">
        <authorList>
            <person name="Muzny D."/>
            <person name="Qin X."/>
            <person name="Deng J."/>
            <person name="Jiang H."/>
            <person name="Liu Y."/>
            <person name="Qu J."/>
            <person name="Song X.-Z."/>
            <person name="Zhang L."/>
            <person name="Thornton R."/>
            <person name="Coyle M."/>
            <person name="Francisco L."/>
            <person name="Jackson L."/>
            <person name="Javaid M."/>
            <person name="Korchina V."/>
            <person name="Kovar C."/>
            <person name="Mata R."/>
            <person name="Mathew T."/>
            <person name="Ngo R."/>
            <person name="Nguyen L."/>
            <person name="Nguyen N."/>
            <person name="Okwuonu G."/>
            <person name="Ongeri F."/>
            <person name="Pham C."/>
            <person name="Simmons D."/>
            <person name="Wilczek-Boney K."/>
            <person name="Hale W."/>
            <person name="Jakkamsetti A."/>
            <person name="Pham P."/>
            <person name="Ruth R."/>
            <person name="San Lucas F."/>
            <person name="Warren J."/>
            <person name="Zhang J."/>
            <person name="Zhao Z."/>
            <person name="Zhou C."/>
            <person name="Zhu D."/>
            <person name="Lee S."/>
            <person name="Bess C."/>
            <person name="Blankenburg K."/>
            <person name="Forbes L."/>
            <person name="Fu Q."/>
            <person name="Gubbala S."/>
            <person name="Hirani K."/>
            <person name="Jayaseelan J.C."/>
            <person name="Lara F."/>
            <person name="Munidasa M."/>
            <person name="Palculict T."/>
            <person name="Patil S."/>
            <person name="Pu L.-L."/>
            <person name="Saada N."/>
            <person name="Tang L."/>
            <person name="Weissenberger G."/>
            <person name="Zhu Y."/>
            <person name="Hemphill L."/>
            <person name="Shang Y."/>
            <person name="Youmans B."/>
            <person name="Ayvaz T."/>
            <person name="Ross M."/>
            <person name="Santibanez J."/>
            <person name="Aqrawi P."/>
            <person name="Gross S."/>
            <person name="Joshi V."/>
            <person name="Fowler G."/>
            <person name="Nazareth L."/>
            <person name="Reid J."/>
            <person name="Worley K."/>
            <person name="Petrosino J."/>
            <person name="Highlander S."/>
            <person name="Gibbs R."/>
        </authorList>
    </citation>
    <scope>NUCLEOTIDE SEQUENCE [LARGE SCALE GENOMIC DNA]</scope>
    <source>
        <strain evidence="2 3">ATCC 23263</strain>
    </source>
</reference>
<dbReference type="STRING" id="887929.HMP0721_0214"/>
<dbReference type="Gene3D" id="3.40.50.1980">
    <property type="entry name" value="Nitrogenase molybdenum iron protein domain"/>
    <property type="match status" value="2"/>
</dbReference>
<dbReference type="OrthoDB" id="3199475at2"/>
<dbReference type="InterPro" id="IPR049939">
    <property type="entry name" value="NifE-like"/>
</dbReference>